<proteinExistence type="predicted"/>
<sequence length="75" mass="8911">MENEVLVEVVTKRMPFGKYKGFLICDIPEHYLVWMKREGFPDGKLGMWLSTMYEIKLNGLEDLLLPLRKKYAKKM</sequence>
<reference evidence="1 2" key="1">
    <citation type="submission" date="2021-05" db="EMBL/GenBank/DDBJ databases">
        <authorList>
            <person name="Zhang Z.D."/>
            <person name="Osman G."/>
        </authorList>
    </citation>
    <scope>NUCLEOTIDE SEQUENCE [LARGE SCALE GENOMIC DNA]</scope>
    <source>
        <strain evidence="1 2">KCTC 32217</strain>
    </source>
</reference>
<comment type="caution">
    <text evidence="1">The sequence shown here is derived from an EMBL/GenBank/DDBJ whole genome shotgun (WGS) entry which is preliminary data.</text>
</comment>
<accession>A0AAP2CIS4</accession>
<dbReference type="Pfam" id="PF12843">
    <property type="entry name" value="QSregVF_b"/>
    <property type="match status" value="1"/>
</dbReference>
<name>A0AAP2CIS4_9BACT</name>
<dbReference type="RefSeq" id="WP_213945304.1">
    <property type="nucleotide sequence ID" value="NZ_JAHCMY010000005.1"/>
</dbReference>
<dbReference type="AlphaFoldDB" id="A0AAP2CIS4"/>
<gene>
    <name evidence="1" type="ORF">KI659_10470</name>
</gene>
<dbReference type="Proteomes" id="UP001319104">
    <property type="component" value="Unassembled WGS sequence"/>
</dbReference>
<evidence type="ECO:0000313" key="1">
    <source>
        <dbReference type="EMBL" id="MBS9524439.1"/>
    </source>
</evidence>
<protein>
    <submittedName>
        <fullName evidence="1">DUF3820 family protein</fullName>
    </submittedName>
</protein>
<dbReference type="EMBL" id="JAHCMY010000005">
    <property type="protein sequence ID" value="MBS9524439.1"/>
    <property type="molecule type" value="Genomic_DNA"/>
</dbReference>
<organism evidence="1 2">
    <name type="scientific">Litoribacter ruber</name>
    <dbReference type="NCBI Taxonomy" id="702568"/>
    <lineage>
        <taxon>Bacteria</taxon>
        <taxon>Pseudomonadati</taxon>
        <taxon>Bacteroidota</taxon>
        <taxon>Cytophagia</taxon>
        <taxon>Cytophagales</taxon>
        <taxon>Cyclobacteriaceae</taxon>
        <taxon>Litoribacter</taxon>
    </lineage>
</organism>
<dbReference type="InterPro" id="IPR024530">
    <property type="entry name" value="QSregVF_b"/>
</dbReference>
<evidence type="ECO:0000313" key="2">
    <source>
        <dbReference type="Proteomes" id="UP001319104"/>
    </source>
</evidence>
<keyword evidence="2" id="KW-1185">Reference proteome</keyword>